<accession>A0AC35UB54</accession>
<dbReference type="WBParaSite" id="RSKR_0000953300.1">
    <property type="protein sequence ID" value="RSKR_0000953300.1"/>
    <property type="gene ID" value="RSKR_0000953300"/>
</dbReference>
<reference evidence="2" key="1">
    <citation type="submission" date="2016-11" db="UniProtKB">
        <authorList>
            <consortium name="WormBaseParasite"/>
        </authorList>
    </citation>
    <scope>IDENTIFICATION</scope>
    <source>
        <strain evidence="2">KR3021</strain>
    </source>
</reference>
<dbReference type="Proteomes" id="UP000095286">
    <property type="component" value="Unplaced"/>
</dbReference>
<proteinExistence type="predicted"/>
<name>A0AC35UB54_9BILA</name>
<evidence type="ECO:0000313" key="1">
    <source>
        <dbReference type="Proteomes" id="UP000095286"/>
    </source>
</evidence>
<sequence>MKQSIVAEQLSAVRSFNGWQKVFAIKSEELKCTTKFGVYLPDGYETRQSHVLFFLSGLTCTEDNFIAKSGFQKYASKHQVIVVNPDTSPRGVKVEGDDDCWDFGIGAGFYLDATTPKWKTNYRMYSYIINELVPFTKTQFNVIDGFGIFGHSMGGHGAITIGLKNPAIFKSISAFAAICHPQGCDWGKKALLGYLGPDKSSHDNYDAYELAKLYQGPKIKILLDQGSGDNFYSQKQLLPEKLVEEVNNPNIEIDFRFREDYNHSYFYIASFIEEHFDFHLSILKQ</sequence>
<organism evidence="1 2">
    <name type="scientific">Rhabditophanes sp. KR3021</name>
    <dbReference type="NCBI Taxonomy" id="114890"/>
    <lineage>
        <taxon>Eukaryota</taxon>
        <taxon>Metazoa</taxon>
        <taxon>Ecdysozoa</taxon>
        <taxon>Nematoda</taxon>
        <taxon>Chromadorea</taxon>
        <taxon>Rhabditida</taxon>
        <taxon>Tylenchina</taxon>
        <taxon>Panagrolaimomorpha</taxon>
        <taxon>Strongyloidoidea</taxon>
        <taxon>Alloionematidae</taxon>
        <taxon>Rhabditophanes</taxon>
    </lineage>
</organism>
<evidence type="ECO:0000313" key="2">
    <source>
        <dbReference type="WBParaSite" id="RSKR_0000953300.1"/>
    </source>
</evidence>
<protein>
    <submittedName>
        <fullName evidence="2">S-formylglutathione hydrolase</fullName>
    </submittedName>
</protein>